<keyword evidence="2 3" id="KW-0802">TPR repeat</keyword>
<dbReference type="RefSeq" id="WP_068135403.1">
    <property type="nucleotide sequence ID" value="NZ_CP042914.1"/>
</dbReference>
<dbReference type="InterPro" id="IPR052346">
    <property type="entry name" value="O-mannosyl-transferase_TMTC"/>
</dbReference>
<accession>A0A5B9QRU3</accession>
<dbReference type="KEGG" id="rul:UC8_37500"/>
<sequence length="687" mass="77514">MAFHSRTILGYRNPYLWLVLGCVAAYGSSLLNGFAWLDESEILRAEYRVESAQDFSAVFSQPLDEYSFRHEGKTTTQGGYWRPLYALSISLDWFFWGENATLFHFENVVWHILVVLSLYIAGRELVFNSTDSKRERALAKASVFWASMLFGVCPLGVHSVSWISGRKDTLCAFFAILALIALIRFARQGRRWWFAVCLGSLMFALGFKELAVALPIVATCYLIVQWATLKREERWRWGLGLVGTWLTVGGYFQMRNFVLGGIGLDMDAGANPWYLKFGNAVRLLMHYGLTVVWPHPIVLSDRWDLALRWRAVETLRTTLVAAVAIALAIWRGKAKRIVLIGFAWFAIWLLPALGFLPLRHLRAERYLYPASWGLMLAVCGLTIWAVQGIAKQPSKTGHRWWEIGGLLGLHVPREIGRVPLHGVLLGGYVMVLVVLTNLENRFWKNDQTLFTRALQIDPDYLEGRVGLAHHFIKNSEFQAAIDTLDELLTMVECEEVSKSGYWSPYVVYMNRAAALRQLNRIEEAKANFLEALRYQPGLSAPCFGAGLCAMDLHEYQEAEQYFSKVVLAEPDSIAAVGNLALSKLYQNMPAEAESLLNPWRDSPQMDAVTLRTYGSALLLQQKYSAAIPIFERSIEQDPEGASDWAKLAWAHWGALHASEANTALTRARRIDSADATVQYVSGLIPQE</sequence>
<keyword evidence="4" id="KW-0472">Membrane</keyword>
<feature type="transmembrane region" description="Helical" evidence="4">
    <location>
        <begin position="15"/>
        <end position="37"/>
    </location>
</feature>
<dbReference type="SUPFAM" id="SSF48452">
    <property type="entry name" value="TPR-like"/>
    <property type="match status" value="1"/>
</dbReference>
<dbReference type="PANTHER" id="PTHR44227:SF3">
    <property type="entry name" value="PROTEIN O-MANNOSYL-TRANSFERASE TMTC4"/>
    <property type="match status" value="1"/>
</dbReference>
<keyword evidence="6" id="KW-1185">Reference proteome</keyword>
<dbReference type="InterPro" id="IPR011990">
    <property type="entry name" value="TPR-like_helical_dom_sf"/>
</dbReference>
<name>A0A5B9QRU3_9BACT</name>
<feature type="transmembrane region" description="Helical" evidence="4">
    <location>
        <begin position="418"/>
        <end position="438"/>
    </location>
</feature>
<evidence type="ECO:0000313" key="6">
    <source>
        <dbReference type="Proteomes" id="UP000325286"/>
    </source>
</evidence>
<feature type="transmembrane region" description="Helical" evidence="4">
    <location>
        <begin position="370"/>
        <end position="390"/>
    </location>
</feature>
<evidence type="ECO:0000256" key="2">
    <source>
        <dbReference type="ARBA" id="ARBA00022803"/>
    </source>
</evidence>
<feature type="repeat" description="TPR" evidence="3">
    <location>
        <begin position="607"/>
        <end position="640"/>
    </location>
</feature>
<evidence type="ECO:0000256" key="1">
    <source>
        <dbReference type="ARBA" id="ARBA00022737"/>
    </source>
</evidence>
<protein>
    <submittedName>
        <fullName evidence="5">Tetratricopeptide repeat protein</fullName>
    </submittedName>
</protein>
<gene>
    <name evidence="5" type="ORF">UC8_37500</name>
</gene>
<dbReference type="InterPro" id="IPR019734">
    <property type="entry name" value="TPR_rpt"/>
</dbReference>
<dbReference type="AlphaFoldDB" id="A0A5B9QRU3"/>
<evidence type="ECO:0000256" key="4">
    <source>
        <dbReference type="SAM" id="Phobius"/>
    </source>
</evidence>
<dbReference type="PANTHER" id="PTHR44227">
    <property type="match status" value="1"/>
</dbReference>
<feature type="transmembrane region" description="Helical" evidence="4">
    <location>
        <begin position="236"/>
        <end position="252"/>
    </location>
</feature>
<dbReference type="EMBL" id="CP042914">
    <property type="protein sequence ID" value="QEG41724.1"/>
    <property type="molecule type" value="Genomic_DNA"/>
</dbReference>
<feature type="transmembrane region" description="Helical" evidence="4">
    <location>
        <begin position="169"/>
        <end position="186"/>
    </location>
</feature>
<feature type="transmembrane region" description="Helical" evidence="4">
    <location>
        <begin position="193"/>
        <end position="224"/>
    </location>
</feature>
<proteinExistence type="predicted"/>
<dbReference type="SMART" id="SM00028">
    <property type="entry name" value="TPR"/>
    <property type="match status" value="3"/>
</dbReference>
<feature type="transmembrane region" description="Helical" evidence="4">
    <location>
        <begin position="337"/>
        <end position="358"/>
    </location>
</feature>
<evidence type="ECO:0000313" key="5">
    <source>
        <dbReference type="EMBL" id="QEG41724.1"/>
    </source>
</evidence>
<dbReference type="Proteomes" id="UP000325286">
    <property type="component" value="Chromosome"/>
</dbReference>
<dbReference type="OrthoDB" id="9797765at2"/>
<dbReference type="PROSITE" id="PS50005">
    <property type="entry name" value="TPR"/>
    <property type="match status" value="1"/>
</dbReference>
<evidence type="ECO:0000256" key="3">
    <source>
        <dbReference type="PROSITE-ProRule" id="PRU00339"/>
    </source>
</evidence>
<feature type="transmembrane region" description="Helical" evidence="4">
    <location>
        <begin position="138"/>
        <end position="157"/>
    </location>
</feature>
<organism evidence="5 6">
    <name type="scientific">Roseimaritima ulvae</name>
    <dbReference type="NCBI Taxonomy" id="980254"/>
    <lineage>
        <taxon>Bacteria</taxon>
        <taxon>Pseudomonadati</taxon>
        <taxon>Planctomycetota</taxon>
        <taxon>Planctomycetia</taxon>
        <taxon>Pirellulales</taxon>
        <taxon>Pirellulaceae</taxon>
        <taxon>Roseimaritima</taxon>
    </lineage>
</organism>
<keyword evidence="4" id="KW-0812">Transmembrane</keyword>
<dbReference type="Pfam" id="PF13181">
    <property type="entry name" value="TPR_8"/>
    <property type="match status" value="1"/>
</dbReference>
<keyword evidence="4" id="KW-1133">Transmembrane helix</keyword>
<reference evidence="5 6" key="1">
    <citation type="submission" date="2019-08" db="EMBL/GenBank/DDBJ databases">
        <title>Deep-cultivation of Planctomycetes and their phenomic and genomic characterization uncovers novel biology.</title>
        <authorList>
            <person name="Wiegand S."/>
            <person name="Jogler M."/>
            <person name="Boedeker C."/>
            <person name="Pinto D."/>
            <person name="Vollmers J."/>
            <person name="Rivas-Marin E."/>
            <person name="Kohn T."/>
            <person name="Peeters S.H."/>
            <person name="Heuer A."/>
            <person name="Rast P."/>
            <person name="Oberbeckmann S."/>
            <person name="Bunk B."/>
            <person name="Jeske O."/>
            <person name="Meyerdierks A."/>
            <person name="Storesund J.E."/>
            <person name="Kallscheuer N."/>
            <person name="Luecker S."/>
            <person name="Lage O.M."/>
            <person name="Pohl T."/>
            <person name="Merkel B.J."/>
            <person name="Hornburger P."/>
            <person name="Mueller R.-W."/>
            <person name="Bruemmer F."/>
            <person name="Labrenz M."/>
            <person name="Spormann A.M."/>
            <person name="Op den Camp H."/>
            <person name="Overmann J."/>
            <person name="Amann R."/>
            <person name="Jetten M.S.M."/>
            <person name="Mascher T."/>
            <person name="Medema M.H."/>
            <person name="Devos D.P."/>
            <person name="Kaster A.-K."/>
            <person name="Ovreas L."/>
            <person name="Rohde M."/>
            <person name="Galperin M.Y."/>
            <person name="Jogler C."/>
        </authorList>
    </citation>
    <scope>NUCLEOTIDE SEQUENCE [LARGE SCALE GENOMIC DNA]</scope>
    <source>
        <strain evidence="5 6">UC8</strain>
    </source>
</reference>
<keyword evidence="1" id="KW-0677">Repeat</keyword>
<feature type="transmembrane region" description="Helical" evidence="4">
    <location>
        <begin position="108"/>
        <end position="126"/>
    </location>
</feature>
<dbReference type="Gene3D" id="1.25.40.10">
    <property type="entry name" value="Tetratricopeptide repeat domain"/>
    <property type="match status" value="1"/>
</dbReference>